<evidence type="ECO:0000256" key="1">
    <source>
        <dbReference type="SAM" id="MobiDB-lite"/>
    </source>
</evidence>
<dbReference type="KEGG" id="rge:RGE_28270"/>
<dbReference type="PATRIC" id="fig|983917.3.peg.2758"/>
<feature type="region of interest" description="Disordered" evidence="1">
    <location>
        <begin position="51"/>
        <end position="87"/>
    </location>
</feature>
<keyword evidence="3" id="KW-1185">Reference proteome</keyword>
<dbReference type="STRING" id="983917.RGE_28270"/>
<protein>
    <submittedName>
        <fullName evidence="2">Uncharacterized protein</fullName>
    </submittedName>
</protein>
<dbReference type="HOGENOM" id="CLU_2481381_0_0_4"/>
<evidence type="ECO:0000313" key="3">
    <source>
        <dbReference type="Proteomes" id="UP000007883"/>
    </source>
</evidence>
<name>I0HT29_RUBGI</name>
<sequence length="87" mass="9323">MASLQRRCSALAQDLSRGYNAPFPGNAGVGGFFQPIFFARTPFRGCRRACRGLSKPEQTSASRPPAQEGGSKTPRRPRGVTPASGNR</sequence>
<dbReference type="AlphaFoldDB" id="I0HT29"/>
<gene>
    <name evidence="2" type="ordered locus">RGE_28270</name>
</gene>
<reference evidence="2 3" key="1">
    <citation type="journal article" date="2012" name="J. Bacteriol.">
        <title>Complete genome sequence of phototrophic betaproteobacterium Rubrivivax gelatinosus IL144.</title>
        <authorList>
            <person name="Nagashima S."/>
            <person name="Kamimura A."/>
            <person name="Shimizu T."/>
            <person name="Nakamura-isaki S."/>
            <person name="Aono E."/>
            <person name="Sakamoto K."/>
            <person name="Ichikawa N."/>
            <person name="Nakazawa H."/>
            <person name="Sekine M."/>
            <person name="Yamazaki S."/>
            <person name="Fujita N."/>
            <person name="Shimada K."/>
            <person name="Hanada S."/>
            <person name="Nagashima K.V.P."/>
        </authorList>
    </citation>
    <scope>NUCLEOTIDE SEQUENCE [LARGE SCALE GENOMIC DNA]</scope>
    <source>
        <strain evidence="3">NBRC 100245 / IL144</strain>
    </source>
</reference>
<organism evidence="2 3">
    <name type="scientific">Rubrivivax gelatinosus (strain NBRC 100245 / IL144)</name>
    <dbReference type="NCBI Taxonomy" id="983917"/>
    <lineage>
        <taxon>Bacteria</taxon>
        <taxon>Pseudomonadati</taxon>
        <taxon>Pseudomonadota</taxon>
        <taxon>Betaproteobacteria</taxon>
        <taxon>Burkholderiales</taxon>
        <taxon>Sphaerotilaceae</taxon>
        <taxon>Rubrivivax</taxon>
    </lineage>
</organism>
<dbReference type="Proteomes" id="UP000007883">
    <property type="component" value="Chromosome"/>
</dbReference>
<evidence type="ECO:0000313" key="2">
    <source>
        <dbReference type="EMBL" id="BAL96166.1"/>
    </source>
</evidence>
<proteinExistence type="predicted"/>
<dbReference type="EMBL" id="AP012320">
    <property type="protein sequence ID" value="BAL96166.1"/>
    <property type="molecule type" value="Genomic_DNA"/>
</dbReference>
<accession>I0HT29</accession>